<accession>A0A9X0BHV3</accession>
<keyword evidence="6" id="KW-1185">Reference proteome</keyword>
<dbReference type="PANTHER" id="PTHR10039">
    <property type="entry name" value="AMELOGENIN"/>
    <property type="match status" value="1"/>
</dbReference>
<dbReference type="OrthoDB" id="195446at2759"/>
<gene>
    <name evidence="5" type="ORF">N7530_010690</name>
</gene>
<dbReference type="InterPro" id="IPR056884">
    <property type="entry name" value="NPHP3-like_N"/>
</dbReference>
<dbReference type="PROSITE" id="PS50297">
    <property type="entry name" value="ANK_REP_REGION"/>
    <property type="match status" value="5"/>
</dbReference>
<feature type="repeat" description="ANK" evidence="2">
    <location>
        <begin position="674"/>
        <end position="706"/>
    </location>
</feature>
<protein>
    <recommendedName>
        <fullName evidence="7">NACHT domain-containing protein</fullName>
    </recommendedName>
</protein>
<feature type="repeat" description="ANK" evidence="2">
    <location>
        <begin position="740"/>
        <end position="772"/>
    </location>
</feature>
<dbReference type="InterPro" id="IPR002110">
    <property type="entry name" value="Ankyrin_rpt"/>
</dbReference>
<organism evidence="5 6">
    <name type="scientific">Penicillium desertorum</name>
    <dbReference type="NCBI Taxonomy" id="1303715"/>
    <lineage>
        <taxon>Eukaryota</taxon>
        <taxon>Fungi</taxon>
        <taxon>Dikarya</taxon>
        <taxon>Ascomycota</taxon>
        <taxon>Pezizomycotina</taxon>
        <taxon>Eurotiomycetes</taxon>
        <taxon>Eurotiomycetidae</taxon>
        <taxon>Eurotiales</taxon>
        <taxon>Aspergillaceae</taxon>
        <taxon>Penicillium</taxon>
    </lineage>
</organism>
<feature type="repeat" description="ANK" evidence="2">
    <location>
        <begin position="707"/>
        <end position="739"/>
    </location>
</feature>
<evidence type="ECO:0000256" key="1">
    <source>
        <dbReference type="ARBA" id="ARBA00022737"/>
    </source>
</evidence>
<reference evidence="5" key="2">
    <citation type="journal article" date="2023" name="IMA Fungus">
        <title>Comparative genomic study of the Penicillium genus elucidates a diverse pangenome and 15 lateral gene transfer events.</title>
        <authorList>
            <person name="Petersen C."/>
            <person name="Sorensen T."/>
            <person name="Nielsen M.R."/>
            <person name="Sondergaard T.E."/>
            <person name="Sorensen J.L."/>
            <person name="Fitzpatrick D.A."/>
            <person name="Frisvad J.C."/>
            <person name="Nielsen K.L."/>
        </authorList>
    </citation>
    <scope>NUCLEOTIDE SEQUENCE</scope>
    <source>
        <strain evidence="5">IBT 17660</strain>
    </source>
</reference>
<feature type="domain" description="Nephrocystin 3-like N-terminal" evidence="4">
    <location>
        <begin position="185"/>
        <end position="351"/>
    </location>
</feature>
<dbReference type="AlphaFoldDB" id="A0A9X0BHV3"/>
<dbReference type="SUPFAM" id="SSF48403">
    <property type="entry name" value="Ankyrin repeat"/>
    <property type="match status" value="1"/>
</dbReference>
<sequence length="868" mass="98213">MSFGYSAGDFLAILKLANDLQRRFAQAPRQYKAITDEVESLSTVLYRIDGLDENDFNTQQQDEINKAILGCHNVSLELEATLDKFGVLENNSTAHWKDTVRRAWKRIRWDQAEIDNFRSRVVSNISLFNNVVSNISQDLVLEIRKDIKTLCLKQDYQERDQILDWLSSINPSTRQSEVFNSHHKGTGTWFLETNEFKEWISSEQQILFCLGIPGAGKTTLTSIIINHLEETFDNQDGIGLTYLFCDYRERPTLLMLLCALLRQFCQRQASIPDRVKSMYTSHVTKNTRPSEDEIFRELKSIIATSTRFFFIIDALDECPVSNGIASVRQTFLRQLVILSDQTGVNILATSRPNNEIAGYLQTYVSVEIQPSREDIRSYLDSRIVELPEFVQKRPSLKQCIKDGITEAARGMFLLVRLYFNLLLDQGNEKRVRNTIKKFSSGSHYNVYEHAYDETVRRIEHQSADVIELAKRTIGWITNAKSPLTLVQLEHALAIEINSHEFDESNITDIKQLSSYCCGLVIVDKQTDNVRLVHYTTQKYFENMWETWFPQIHEVITDSCLTYLSYDIFEENRLQPKLEFPGIQSEYPFFAYSAQNWGNHFREHPGNHSMALQYLQNEAKTFLSGCLGLSGSVGDTELPRSGVKGEHIAALFGLEYLMQRLLETSPLKTQTKDDLGWTPLHFTARYGHETVAKLLLEYGANLEALDRSGSTPLGLAAAYGQENVVRLLLDNGAKVESSDISGRTPLHSAAHYGHETVAKLLLDSGADIETSGRDGTTPLRLAAVFGNENMAKLLLEKGANIESSDERGTSPLHIATRHGHETVVKLLLDFGANPDPPSSGPRPLPSNAVVNGHNAVVYVRDFPMFFVTP</sequence>
<dbReference type="Proteomes" id="UP001147760">
    <property type="component" value="Unassembled WGS sequence"/>
</dbReference>
<name>A0A9X0BHV3_9EURO</name>
<evidence type="ECO:0008006" key="7">
    <source>
        <dbReference type="Google" id="ProtNLM"/>
    </source>
</evidence>
<dbReference type="Pfam" id="PF00023">
    <property type="entry name" value="Ank"/>
    <property type="match status" value="1"/>
</dbReference>
<dbReference type="PROSITE" id="PS50088">
    <property type="entry name" value="ANK_REPEAT"/>
    <property type="match status" value="5"/>
</dbReference>
<evidence type="ECO:0000313" key="6">
    <source>
        <dbReference type="Proteomes" id="UP001147760"/>
    </source>
</evidence>
<dbReference type="EMBL" id="JAPWDO010000007">
    <property type="protein sequence ID" value="KAJ5462485.1"/>
    <property type="molecule type" value="Genomic_DNA"/>
</dbReference>
<evidence type="ECO:0000313" key="5">
    <source>
        <dbReference type="EMBL" id="KAJ5462485.1"/>
    </source>
</evidence>
<dbReference type="InterPro" id="IPR036770">
    <property type="entry name" value="Ankyrin_rpt-contain_sf"/>
</dbReference>
<keyword evidence="1" id="KW-0677">Repeat</keyword>
<dbReference type="SUPFAM" id="SSF52540">
    <property type="entry name" value="P-loop containing nucleoside triphosphate hydrolases"/>
    <property type="match status" value="1"/>
</dbReference>
<feature type="repeat" description="ANK" evidence="2">
    <location>
        <begin position="806"/>
        <end position="838"/>
    </location>
</feature>
<dbReference type="InterPro" id="IPR054471">
    <property type="entry name" value="GPIID_WHD"/>
</dbReference>
<dbReference type="Pfam" id="PF24883">
    <property type="entry name" value="NPHP3_N"/>
    <property type="match status" value="1"/>
</dbReference>
<reference evidence="5" key="1">
    <citation type="submission" date="2022-12" db="EMBL/GenBank/DDBJ databases">
        <authorList>
            <person name="Petersen C."/>
        </authorList>
    </citation>
    <scope>NUCLEOTIDE SEQUENCE</scope>
    <source>
        <strain evidence="5">IBT 17660</strain>
    </source>
</reference>
<proteinExistence type="predicted"/>
<dbReference type="Gene3D" id="3.40.50.300">
    <property type="entry name" value="P-loop containing nucleotide triphosphate hydrolases"/>
    <property type="match status" value="1"/>
</dbReference>
<dbReference type="InterPro" id="IPR027417">
    <property type="entry name" value="P-loop_NTPase"/>
</dbReference>
<dbReference type="PANTHER" id="PTHR10039:SF15">
    <property type="entry name" value="NACHT DOMAIN-CONTAINING PROTEIN"/>
    <property type="match status" value="1"/>
</dbReference>
<evidence type="ECO:0000259" key="4">
    <source>
        <dbReference type="Pfam" id="PF24883"/>
    </source>
</evidence>
<keyword evidence="2" id="KW-0040">ANK repeat</keyword>
<dbReference type="Gene3D" id="1.25.40.20">
    <property type="entry name" value="Ankyrin repeat-containing domain"/>
    <property type="match status" value="2"/>
</dbReference>
<dbReference type="Pfam" id="PF22939">
    <property type="entry name" value="WHD_GPIID"/>
    <property type="match status" value="1"/>
</dbReference>
<dbReference type="SMART" id="SM00248">
    <property type="entry name" value="ANK"/>
    <property type="match status" value="5"/>
</dbReference>
<evidence type="ECO:0000256" key="2">
    <source>
        <dbReference type="PROSITE-ProRule" id="PRU00023"/>
    </source>
</evidence>
<evidence type="ECO:0000259" key="3">
    <source>
        <dbReference type="Pfam" id="PF22939"/>
    </source>
</evidence>
<feature type="domain" description="GPI inositol-deacylase winged helix" evidence="3">
    <location>
        <begin position="466"/>
        <end position="540"/>
    </location>
</feature>
<dbReference type="PRINTS" id="PR01415">
    <property type="entry name" value="ANKYRIN"/>
</dbReference>
<feature type="repeat" description="ANK" evidence="2">
    <location>
        <begin position="773"/>
        <end position="805"/>
    </location>
</feature>
<dbReference type="Pfam" id="PF12796">
    <property type="entry name" value="Ank_2"/>
    <property type="match status" value="2"/>
</dbReference>
<comment type="caution">
    <text evidence="5">The sequence shown here is derived from an EMBL/GenBank/DDBJ whole genome shotgun (WGS) entry which is preliminary data.</text>
</comment>